<dbReference type="SUPFAM" id="SSF51735">
    <property type="entry name" value="NAD(P)-binding Rossmann-fold domains"/>
    <property type="match status" value="1"/>
</dbReference>
<keyword evidence="5 8" id="KW-0862">Zinc</keyword>
<dbReference type="InterPro" id="IPR013149">
    <property type="entry name" value="ADH-like_C"/>
</dbReference>
<keyword evidence="7" id="KW-0520">NAD</keyword>
<dbReference type="EC" id="1.1.1.1" evidence="3"/>
<dbReference type="Gene3D" id="3.90.180.10">
    <property type="entry name" value="Medium-chain alcohol dehydrogenases, catalytic domain"/>
    <property type="match status" value="1"/>
</dbReference>
<dbReference type="PANTHER" id="PTHR42940">
    <property type="entry name" value="ALCOHOL DEHYDROGENASE 1-RELATED"/>
    <property type="match status" value="1"/>
</dbReference>
<keyword evidence="6" id="KW-0560">Oxidoreductase</keyword>
<feature type="domain" description="Enoyl reductase (ER)" evidence="9">
    <location>
        <begin position="22"/>
        <end position="359"/>
    </location>
</feature>
<dbReference type="InterPro" id="IPR002328">
    <property type="entry name" value="ADH_Zn_CS"/>
</dbReference>
<evidence type="ECO:0000256" key="5">
    <source>
        <dbReference type="ARBA" id="ARBA00022833"/>
    </source>
</evidence>
<evidence type="ECO:0000256" key="6">
    <source>
        <dbReference type="ARBA" id="ARBA00023002"/>
    </source>
</evidence>
<evidence type="ECO:0000256" key="8">
    <source>
        <dbReference type="RuleBase" id="RU361277"/>
    </source>
</evidence>
<comment type="cofactor">
    <cofactor evidence="1 8">
        <name>Zn(2+)</name>
        <dbReference type="ChEBI" id="CHEBI:29105"/>
    </cofactor>
</comment>
<dbReference type="SUPFAM" id="SSF50129">
    <property type="entry name" value="GroES-like"/>
    <property type="match status" value="1"/>
</dbReference>
<dbReference type="AlphaFoldDB" id="A0A9P6EGE1"/>
<dbReference type="GO" id="GO:0004022">
    <property type="term" value="F:alcohol dehydrogenase (NAD+) activity"/>
    <property type="evidence" value="ECO:0007669"/>
    <property type="project" value="UniProtKB-EC"/>
</dbReference>
<name>A0A9P6EGE1_9AGAR</name>
<dbReference type="InterPro" id="IPR011032">
    <property type="entry name" value="GroES-like_sf"/>
</dbReference>
<protein>
    <recommendedName>
        <fullName evidence="3">alcohol dehydrogenase</fullName>
        <ecNumber evidence="3">1.1.1.1</ecNumber>
    </recommendedName>
</protein>
<evidence type="ECO:0000259" key="9">
    <source>
        <dbReference type="SMART" id="SM00829"/>
    </source>
</evidence>
<dbReference type="Pfam" id="PF00107">
    <property type="entry name" value="ADH_zinc_N"/>
    <property type="match status" value="1"/>
</dbReference>
<evidence type="ECO:0000256" key="2">
    <source>
        <dbReference type="ARBA" id="ARBA00008072"/>
    </source>
</evidence>
<evidence type="ECO:0000256" key="3">
    <source>
        <dbReference type="ARBA" id="ARBA00013190"/>
    </source>
</evidence>
<keyword evidence="4 8" id="KW-0479">Metal-binding</keyword>
<accession>A0A9P6EGE1</accession>
<dbReference type="GO" id="GO:0008270">
    <property type="term" value="F:zinc ion binding"/>
    <property type="evidence" value="ECO:0007669"/>
    <property type="project" value="InterPro"/>
</dbReference>
<dbReference type="CDD" id="cd08297">
    <property type="entry name" value="CAD3"/>
    <property type="match status" value="1"/>
</dbReference>
<dbReference type="InterPro" id="IPR036291">
    <property type="entry name" value="NAD(P)-bd_dom_sf"/>
</dbReference>
<dbReference type="SMART" id="SM00829">
    <property type="entry name" value="PKS_ER"/>
    <property type="match status" value="1"/>
</dbReference>
<proteinExistence type="inferred from homology"/>
<dbReference type="PROSITE" id="PS00059">
    <property type="entry name" value="ADH_ZINC"/>
    <property type="match status" value="1"/>
</dbReference>
<dbReference type="GO" id="GO:0005737">
    <property type="term" value="C:cytoplasm"/>
    <property type="evidence" value="ECO:0007669"/>
    <property type="project" value="TreeGrafter"/>
</dbReference>
<dbReference type="InterPro" id="IPR020843">
    <property type="entry name" value="ER"/>
</dbReference>
<evidence type="ECO:0000313" key="11">
    <source>
        <dbReference type="Proteomes" id="UP000807306"/>
    </source>
</evidence>
<reference evidence="10" key="1">
    <citation type="submission" date="2020-11" db="EMBL/GenBank/DDBJ databases">
        <authorList>
            <consortium name="DOE Joint Genome Institute"/>
            <person name="Ahrendt S."/>
            <person name="Riley R."/>
            <person name="Andreopoulos W."/>
            <person name="Labutti K."/>
            <person name="Pangilinan J."/>
            <person name="Ruiz-Duenas F.J."/>
            <person name="Barrasa J.M."/>
            <person name="Sanchez-Garcia M."/>
            <person name="Camarero S."/>
            <person name="Miyauchi S."/>
            <person name="Serrano A."/>
            <person name="Linde D."/>
            <person name="Babiker R."/>
            <person name="Drula E."/>
            <person name="Ayuso-Fernandez I."/>
            <person name="Pacheco R."/>
            <person name="Padilla G."/>
            <person name="Ferreira P."/>
            <person name="Barriuso J."/>
            <person name="Kellner H."/>
            <person name="Castanera R."/>
            <person name="Alfaro M."/>
            <person name="Ramirez L."/>
            <person name="Pisabarro A.G."/>
            <person name="Kuo A."/>
            <person name="Tritt A."/>
            <person name="Lipzen A."/>
            <person name="He G."/>
            <person name="Yan M."/>
            <person name="Ng V."/>
            <person name="Cullen D."/>
            <person name="Martin F."/>
            <person name="Rosso M.-N."/>
            <person name="Henrissat B."/>
            <person name="Hibbett D."/>
            <person name="Martinez A.T."/>
            <person name="Grigoriev I.V."/>
        </authorList>
    </citation>
    <scope>NUCLEOTIDE SEQUENCE</scope>
    <source>
        <strain evidence="10">CBS 506.95</strain>
    </source>
</reference>
<comment type="similarity">
    <text evidence="2 8">Belongs to the zinc-containing alcohol dehydrogenase family.</text>
</comment>
<gene>
    <name evidence="10" type="ORF">CPB83DRAFT_932193</name>
</gene>
<dbReference type="Proteomes" id="UP000807306">
    <property type="component" value="Unassembled WGS sequence"/>
</dbReference>
<comment type="caution">
    <text evidence="10">The sequence shown here is derived from an EMBL/GenBank/DDBJ whole genome shotgun (WGS) entry which is preliminary data.</text>
</comment>
<dbReference type="EMBL" id="MU157854">
    <property type="protein sequence ID" value="KAF9528264.1"/>
    <property type="molecule type" value="Genomic_DNA"/>
</dbReference>
<organism evidence="10 11">
    <name type="scientific">Crepidotus variabilis</name>
    <dbReference type="NCBI Taxonomy" id="179855"/>
    <lineage>
        <taxon>Eukaryota</taxon>
        <taxon>Fungi</taxon>
        <taxon>Dikarya</taxon>
        <taxon>Basidiomycota</taxon>
        <taxon>Agaricomycotina</taxon>
        <taxon>Agaricomycetes</taxon>
        <taxon>Agaricomycetidae</taxon>
        <taxon>Agaricales</taxon>
        <taxon>Agaricineae</taxon>
        <taxon>Crepidotaceae</taxon>
        <taxon>Crepidotus</taxon>
    </lineage>
</organism>
<evidence type="ECO:0000256" key="4">
    <source>
        <dbReference type="ARBA" id="ARBA00022723"/>
    </source>
</evidence>
<dbReference type="OrthoDB" id="1879366at2759"/>
<dbReference type="FunFam" id="3.40.50.720:FF:000039">
    <property type="entry name" value="Alcohol dehydrogenase AdhP"/>
    <property type="match status" value="1"/>
</dbReference>
<keyword evidence="11" id="KW-1185">Reference proteome</keyword>
<evidence type="ECO:0000256" key="1">
    <source>
        <dbReference type="ARBA" id="ARBA00001947"/>
    </source>
</evidence>
<evidence type="ECO:0000256" key="7">
    <source>
        <dbReference type="ARBA" id="ARBA00023027"/>
    </source>
</evidence>
<sequence>MSSTTTVEIPKVQRAAVIEELGKPYSLKTEHPVKQQQELAPGECLIKMEFAGVCHSDLHIRNGDWATKAPIPIVGGHEGIGRVVAIGDHSSGAVKVGDRVGVKWIGKVCGKCELCRTGNENCCLLTFQTSHGFKLNGTFQEYAVSFVDYVTPIPEEMDAAASTPILCAGLTVYKALKNAHLTVGQWVAISGAGGGLGHLAIQYARAMGYRVLAIDTGITKKELCLELGAEKWVDFKESNDLIADVKAATDGAGPHAAVIAAGDAKPFNQAIMYLRFTGTLVCVGMPGSDAFLQVPITLLIAKGLKIIGSSIGTQQDVTEALNLVSLGLVKCKHVIKKLEDVNEVLDDMSTGKIAGRVVLRF</sequence>
<dbReference type="Pfam" id="PF08240">
    <property type="entry name" value="ADH_N"/>
    <property type="match status" value="1"/>
</dbReference>
<dbReference type="Gene3D" id="3.40.50.720">
    <property type="entry name" value="NAD(P)-binding Rossmann-like Domain"/>
    <property type="match status" value="1"/>
</dbReference>
<dbReference type="InterPro" id="IPR013154">
    <property type="entry name" value="ADH-like_N"/>
</dbReference>
<evidence type="ECO:0000313" key="10">
    <source>
        <dbReference type="EMBL" id="KAF9528264.1"/>
    </source>
</evidence>
<dbReference type="PANTHER" id="PTHR42940:SF3">
    <property type="entry name" value="ALCOHOL DEHYDROGENASE 1-RELATED"/>
    <property type="match status" value="1"/>
</dbReference>